<protein>
    <submittedName>
        <fullName evidence="1">Uncharacterized protein</fullName>
    </submittedName>
</protein>
<sequence length="73" mass="8527">METRTQKHIVMILKKRFKKRLGVEQRILDMLDMNVLVVKRIPKQSLYALHVRVVSVINVVKSTPMIGQKNNSK</sequence>
<comment type="caution">
    <text evidence="1">The sequence shown here is derived from an EMBL/GenBank/DDBJ whole genome shotgun (WGS) entry which is preliminary data.</text>
</comment>
<proteinExistence type="predicted"/>
<gene>
    <name evidence="1" type="ORF">BACCIP111883_00400</name>
</gene>
<accession>A0ABM8YIC9</accession>
<organism evidence="1 2">
    <name type="scientific">Sutcliffiella rhizosphaerae</name>
    <dbReference type="NCBI Taxonomy" id="2880967"/>
    <lineage>
        <taxon>Bacteria</taxon>
        <taxon>Bacillati</taxon>
        <taxon>Bacillota</taxon>
        <taxon>Bacilli</taxon>
        <taxon>Bacillales</taxon>
        <taxon>Bacillaceae</taxon>
        <taxon>Sutcliffiella</taxon>
    </lineage>
</organism>
<dbReference type="Proteomes" id="UP000789833">
    <property type="component" value="Unassembled WGS sequence"/>
</dbReference>
<evidence type="ECO:0000313" key="1">
    <source>
        <dbReference type="EMBL" id="CAG9619632.1"/>
    </source>
</evidence>
<keyword evidence="2" id="KW-1185">Reference proteome</keyword>
<evidence type="ECO:0000313" key="2">
    <source>
        <dbReference type="Proteomes" id="UP000789833"/>
    </source>
</evidence>
<reference evidence="1 2" key="1">
    <citation type="submission" date="2021-10" db="EMBL/GenBank/DDBJ databases">
        <authorList>
            <person name="Criscuolo A."/>
        </authorList>
    </citation>
    <scope>NUCLEOTIDE SEQUENCE [LARGE SCALE GENOMIC DNA]</scope>
    <source>
        <strain evidence="2">CIP 111883</strain>
    </source>
</reference>
<name>A0ABM8YIC9_9BACI</name>
<dbReference type="EMBL" id="CAKJTJ010000002">
    <property type="protein sequence ID" value="CAG9619632.1"/>
    <property type="molecule type" value="Genomic_DNA"/>
</dbReference>